<dbReference type="Proteomes" id="UP001379533">
    <property type="component" value="Chromosome"/>
</dbReference>
<evidence type="ECO:0000256" key="1">
    <source>
        <dbReference type="SAM" id="MobiDB-lite"/>
    </source>
</evidence>
<protein>
    <submittedName>
        <fullName evidence="4">DUF853 family protein</fullName>
    </submittedName>
</protein>
<evidence type="ECO:0000259" key="3">
    <source>
        <dbReference type="Pfam" id="PF12705"/>
    </source>
</evidence>
<dbReference type="InterPro" id="IPR027417">
    <property type="entry name" value="P-loop_NTPase"/>
</dbReference>
<dbReference type="RefSeq" id="WP_394846172.1">
    <property type="nucleotide sequence ID" value="NZ_CP089982.1"/>
</dbReference>
<evidence type="ECO:0000313" key="5">
    <source>
        <dbReference type="Proteomes" id="UP001379533"/>
    </source>
</evidence>
<feature type="domain" description="Helicase HerA central" evidence="2">
    <location>
        <begin position="300"/>
        <end position="472"/>
    </location>
</feature>
<organism evidence="4 5">
    <name type="scientific">Pendulispora brunnea</name>
    <dbReference type="NCBI Taxonomy" id="2905690"/>
    <lineage>
        <taxon>Bacteria</taxon>
        <taxon>Pseudomonadati</taxon>
        <taxon>Myxococcota</taxon>
        <taxon>Myxococcia</taxon>
        <taxon>Myxococcales</taxon>
        <taxon>Sorangiineae</taxon>
        <taxon>Pendulisporaceae</taxon>
        <taxon>Pendulispora</taxon>
    </lineage>
</organism>
<dbReference type="EMBL" id="CP089982">
    <property type="protein sequence ID" value="WXA95567.1"/>
    <property type="molecule type" value="Genomic_DNA"/>
</dbReference>
<dbReference type="PANTHER" id="PTHR30121">
    <property type="entry name" value="UNCHARACTERIZED PROTEIN YJGR-RELATED"/>
    <property type="match status" value="1"/>
</dbReference>
<dbReference type="Pfam" id="PF12705">
    <property type="entry name" value="PDDEXK_1"/>
    <property type="match status" value="1"/>
</dbReference>
<dbReference type="InterPro" id="IPR038726">
    <property type="entry name" value="PDDEXK_AddAB-type"/>
</dbReference>
<proteinExistence type="predicted"/>
<dbReference type="InterPro" id="IPR011604">
    <property type="entry name" value="PDDEXK-like_dom_sf"/>
</dbReference>
<feature type="region of interest" description="Disordered" evidence="1">
    <location>
        <begin position="270"/>
        <end position="289"/>
    </location>
</feature>
<reference evidence="4 5" key="1">
    <citation type="submission" date="2021-12" db="EMBL/GenBank/DDBJ databases">
        <title>Discovery of the Pendulisporaceae a myxobacterial family with distinct sporulation behavior and unique specialized metabolism.</title>
        <authorList>
            <person name="Garcia R."/>
            <person name="Popoff A."/>
            <person name="Bader C.D."/>
            <person name="Loehr J."/>
            <person name="Walesch S."/>
            <person name="Walt C."/>
            <person name="Boldt J."/>
            <person name="Bunk B."/>
            <person name="Haeckl F.J.F.P.J."/>
            <person name="Gunesch A.P."/>
            <person name="Birkelbach J."/>
            <person name="Nuebel U."/>
            <person name="Pietschmann T."/>
            <person name="Bach T."/>
            <person name="Mueller R."/>
        </authorList>
    </citation>
    <scope>NUCLEOTIDE SEQUENCE [LARGE SCALE GENOMIC DNA]</scope>
    <source>
        <strain evidence="4 5">MSr12523</strain>
    </source>
</reference>
<dbReference type="Gene3D" id="3.40.50.300">
    <property type="entry name" value="P-loop containing nucleotide triphosphate hydrolases"/>
    <property type="match status" value="2"/>
</dbReference>
<gene>
    <name evidence="4" type="ORF">LZC95_01755</name>
</gene>
<dbReference type="SUPFAM" id="SSF52540">
    <property type="entry name" value="P-loop containing nucleoside triphosphate hydrolases"/>
    <property type="match status" value="1"/>
</dbReference>
<keyword evidence="5" id="KW-1185">Reference proteome</keyword>
<dbReference type="Gene3D" id="3.90.320.10">
    <property type="match status" value="1"/>
</dbReference>
<dbReference type="Pfam" id="PF01935">
    <property type="entry name" value="DUF87"/>
    <property type="match status" value="1"/>
</dbReference>
<dbReference type="PANTHER" id="PTHR30121:SF6">
    <property type="entry name" value="SLR6007 PROTEIN"/>
    <property type="match status" value="1"/>
</dbReference>
<accession>A0ABZ2KA55</accession>
<evidence type="ECO:0000313" key="4">
    <source>
        <dbReference type="EMBL" id="WXA95567.1"/>
    </source>
</evidence>
<dbReference type="InterPro" id="IPR051162">
    <property type="entry name" value="T4SS_component"/>
</dbReference>
<feature type="domain" description="PD-(D/E)XK endonuclease-like" evidence="3">
    <location>
        <begin position="6"/>
        <end position="253"/>
    </location>
</feature>
<name>A0ABZ2KA55_9BACT</name>
<sequence length="702" mass="77607">MSDSSLSLADVVTATRCPRQLVLAQQGHRVVPHSADTFGQAAHDTLQVIAANASKNKEVAALLEKGSPEPRAVEYALFRLGLGEAYAQAKKAASRVDGDDLARFSEAVHDIAHRLTPLVVEAGGNAAFAESENTVRIPLDGTTIEGGVDLLCRSGGQTWIWDLKTYTGTEQAKLEQMRLYGMAYAAQGGPARISLVHVVDERIQVDSVAPPQKDDKEKLQALARNMRIWLDGEPPPAARDQDTCRDCPAREACWRTWGRTLTDEVDEVRPITRPPPALDPEIDSKEPIPKDMEHDPLWIGMVPNKDPARLEPHELVRHVAVFGASGSGKTYLAKSIVEEAVLAGIPVLAFDVQGDILTLAKPLDDATIEPTLRARRDRYVERAEFRLLTPMSDAGLRISLNPLRFPSRDMPLEESTVYSEAVTENLLGHVRLPGGWRDNAAAYLAERIRHAMKKVDSLAIEDLINGIAEDEELDNPLLDDRQRARLVQALRLLTMGSRDLLFKLGRPFDLDALLKPSVPGKTPLNVLWLNGLGDQQNKESFVAMVLADVYGWMLRQRGGATPRVLLYFDEIGPYMPPHGEPPSKKLLKRIFKEGRKYGVCGLFCTQNFTDVDYKVVSQANTVAIGRLNAAQEKRKAIDTLGSPPNFNVSGAVDKLMNSATGRFIVRRLDQPPHWLQGRRLMTLHGPTWGEDEIRAHNTGNLE</sequence>
<evidence type="ECO:0000259" key="2">
    <source>
        <dbReference type="Pfam" id="PF01935"/>
    </source>
</evidence>
<dbReference type="InterPro" id="IPR002789">
    <property type="entry name" value="HerA_central"/>
</dbReference>